<dbReference type="EMBL" id="SDHZ01000001">
    <property type="protein sequence ID" value="RXK87051.1"/>
    <property type="molecule type" value="Genomic_DNA"/>
</dbReference>
<proteinExistence type="predicted"/>
<organism evidence="1 2">
    <name type="scientific">Filimonas effusa</name>
    <dbReference type="NCBI Taxonomy" id="2508721"/>
    <lineage>
        <taxon>Bacteria</taxon>
        <taxon>Pseudomonadati</taxon>
        <taxon>Bacteroidota</taxon>
        <taxon>Chitinophagia</taxon>
        <taxon>Chitinophagales</taxon>
        <taxon>Chitinophagaceae</taxon>
        <taxon>Filimonas</taxon>
    </lineage>
</organism>
<name>A0A4Q1DC44_9BACT</name>
<dbReference type="AlphaFoldDB" id="A0A4Q1DC44"/>
<gene>
    <name evidence="1" type="ORF">ESB13_09775</name>
</gene>
<protein>
    <submittedName>
        <fullName evidence="1">Uncharacterized protein</fullName>
    </submittedName>
</protein>
<comment type="caution">
    <text evidence="1">The sequence shown here is derived from an EMBL/GenBank/DDBJ whole genome shotgun (WGS) entry which is preliminary data.</text>
</comment>
<reference evidence="1 2" key="1">
    <citation type="submission" date="2019-01" db="EMBL/GenBank/DDBJ databases">
        <title>Filimonas sp. strain TTM-71.</title>
        <authorList>
            <person name="Chen W.-M."/>
        </authorList>
    </citation>
    <scope>NUCLEOTIDE SEQUENCE [LARGE SCALE GENOMIC DNA]</scope>
    <source>
        <strain evidence="1 2">TTM-71</strain>
    </source>
</reference>
<accession>A0A4Q1DC44</accession>
<evidence type="ECO:0000313" key="2">
    <source>
        <dbReference type="Proteomes" id="UP000290545"/>
    </source>
</evidence>
<evidence type="ECO:0000313" key="1">
    <source>
        <dbReference type="EMBL" id="RXK87051.1"/>
    </source>
</evidence>
<dbReference type="Proteomes" id="UP000290545">
    <property type="component" value="Unassembled WGS sequence"/>
</dbReference>
<sequence length="32" mass="3770">MVAYFLKWCSPKDDQCVLQSIRAGTRRQLPMQ</sequence>
<keyword evidence="2" id="KW-1185">Reference proteome</keyword>